<accession>A0A8X6MYJ5</accession>
<sequence>MKVAIHTTLFHSISTDLEHQHFNCPIGEASSCLLVIKYVKNPLSVAHLSKSNIGVKRFSTKRLLPSNEFLKRLDTECKGESSQHLEQILKRNMRDITSSYYCGML</sequence>
<evidence type="ECO:0000313" key="1">
    <source>
        <dbReference type="EMBL" id="GFS84899.1"/>
    </source>
</evidence>
<protein>
    <submittedName>
        <fullName evidence="1">Uncharacterized protein</fullName>
    </submittedName>
</protein>
<gene>
    <name evidence="1" type="ORF">NPIL_28241</name>
</gene>
<dbReference type="AlphaFoldDB" id="A0A8X6MYJ5"/>
<evidence type="ECO:0000313" key="2">
    <source>
        <dbReference type="Proteomes" id="UP000887013"/>
    </source>
</evidence>
<comment type="caution">
    <text evidence="1">The sequence shown here is derived from an EMBL/GenBank/DDBJ whole genome shotgun (WGS) entry which is preliminary data.</text>
</comment>
<organism evidence="1 2">
    <name type="scientific">Nephila pilipes</name>
    <name type="common">Giant wood spider</name>
    <name type="synonym">Nephila maculata</name>
    <dbReference type="NCBI Taxonomy" id="299642"/>
    <lineage>
        <taxon>Eukaryota</taxon>
        <taxon>Metazoa</taxon>
        <taxon>Ecdysozoa</taxon>
        <taxon>Arthropoda</taxon>
        <taxon>Chelicerata</taxon>
        <taxon>Arachnida</taxon>
        <taxon>Araneae</taxon>
        <taxon>Araneomorphae</taxon>
        <taxon>Entelegynae</taxon>
        <taxon>Araneoidea</taxon>
        <taxon>Nephilidae</taxon>
        <taxon>Nephila</taxon>
    </lineage>
</organism>
<keyword evidence="2" id="KW-1185">Reference proteome</keyword>
<dbReference type="EMBL" id="BMAW01098452">
    <property type="protein sequence ID" value="GFS84899.1"/>
    <property type="molecule type" value="Genomic_DNA"/>
</dbReference>
<reference evidence="1" key="1">
    <citation type="submission" date="2020-08" db="EMBL/GenBank/DDBJ databases">
        <title>Multicomponent nature underlies the extraordinary mechanical properties of spider dragline silk.</title>
        <authorList>
            <person name="Kono N."/>
            <person name="Nakamura H."/>
            <person name="Mori M."/>
            <person name="Yoshida Y."/>
            <person name="Ohtoshi R."/>
            <person name="Malay A.D."/>
            <person name="Moran D.A.P."/>
            <person name="Tomita M."/>
            <person name="Numata K."/>
            <person name="Arakawa K."/>
        </authorList>
    </citation>
    <scope>NUCLEOTIDE SEQUENCE</scope>
</reference>
<proteinExistence type="predicted"/>
<name>A0A8X6MYJ5_NEPPI</name>
<dbReference type="Proteomes" id="UP000887013">
    <property type="component" value="Unassembled WGS sequence"/>
</dbReference>